<evidence type="ECO:0000313" key="2">
    <source>
        <dbReference type="EMBL" id="EFO24954.1"/>
    </source>
</evidence>
<dbReference type="InParanoid" id="A0A1S0U501"/>
<organism evidence="2">
    <name type="scientific">Loa loa</name>
    <name type="common">Eye worm</name>
    <name type="synonym">Filaria loa</name>
    <dbReference type="NCBI Taxonomy" id="7209"/>
    <lineage>
        <taxon>Eukaryota</taxon>
        <taxon>Metazoa</taxon>
        <taxon>Ecdysozoa</taxon>
        <taxon>Nematoda</taxon>
        <taxon>Chromadorea</taxon>
        <taxon>Rhabditida</taxon>
        <taxon>Spirurina</taxon>
        <taxon>Spiruromorpha</taxon>
        <taxon>Filarioidea</taxon>
        <taxon>Onchocercidae</taxon>
        <taxon>Loa</taxon>
    </lineage>
</organism>
<dbReference type="EMBL" id="JH712151">
    <property type="protein sequence ID" value="EFO24954.1"/>
    <property type="molecule type" value="Genomic_DNA"/>
</dbReference>
<gene>
    <name evidence="2" type="ORF">LOAG_03529</name>
</gene>
<feature type="region of interest" description="Disordered" evidence="1">
    <location>
        <begin position="109"/>
        <end position="129"/>
    </location>
</feature>
<dbReference type="GeneID" id="9940921"/>
<dbReference type="AlphaFoldDB" id="A0A1S0U501"/>
<accession>A0A1S0U501</accession>
<protein>
    <submittedName>
        <fullName evidence="2">Uncharacterized protein</fullName>
    </submittedName>
</protein>
<proteinExistence type="predicted"/>
<sequence length="129" mass="14541">MEKDSILRIERTPMPEKVLGKHGIGNCNDRMASVERNVHDVCHAHVMSSQNVKQAIALCDLNSTSALNPNLREGILFHNPIIFCESLGFSSMKNKERSDENNQEIHKLLTKKKTTHQAHLAQPPCSEEK</sequence>
<evidence type="ECO:0000256" key="1">
    <source>
        <dbReference type="SAM" id="MobiDB-lite"/>
    </source>
</evidence>
<dbReference type="KEGG" id="loa:LOAG_03529"/>
<name>A0A1S0U501_LOALO</name>
<dbReference type="CTD" id="9940921"/>
<dbReference type="RefSeq" id="XP_003139114.1">
    <property type="nucleotide sequence ID" value="XM_003139066.1"/>
</dbReference>
<reference evidence="2" key="1">
    <citation type="submission" date="2012-04" db="EMBL/GenBank/DDBJ databases">
        <title>The Genome Sequence of Loa loa.</title>
        <authorList>
            <consortium name="The Broad Institute Genome Sequencing Platform"/>
            <consortium name="Broad Institute Genome Sequencing Center for Infectious Disease"/>
            <person name="Nutman T.B."/>
            <person name="Fink D.L."/>
            <person name="Russ C."/>
            <person name="Young S."/>
            <person name="Zeng Q."/>
            <person name="Gargeya S."/>
            <person name="Alvarado L."/>
            <person name="Berlin A."/>
            <person name="Chapman S.B."/>
            <person name="Chen Z."/>
            <person name="Freedman E."/>
            <person name="Gellesch M."/>
            <person name="Goldberg J."/>
            <person name="Griggs A."/>
            <person name="Gujja S."/>
            <person name="Heilman E.R."/>
            <person name="Heiman D."/>
            <person name="Howarth C."/>
            <person name="Mehta T."/>
            <person name="Neiman D."/>
            <person name="Pearson M."/>
            <person name="Roberts A."/>
            <person name="Saif S."/>
            <person name="Shea T."/>
            <person name="Shenoy N."/>
            <person name="Sisk P."/>
            <person name="Stolte C."/>
            <person name="Sykes S."/>
            <person name="White J."/>
            <person name="Yandava C."/>
            <person name="Haas B."/>
            <person name="Henn M.R."/>
            <person name="Nusbaum C."/>
            <person name="Birren B."/>
        </authorList>
    </citation>
    <scope>NUCLEOTIDE SEQUENCE [LARGE SCALE GENOMIC DNA]</scope>
</reference>